<keyword evidence="3" id="KW-1185">Reference proteome</keyword>
<dbReference type="EMBL" id="LSDT01000048">
    <property type="protein sequence ID" value="KXB90413.1"/>
    <property type="molecule type" value="Genomic_DNA"/>
</dbReference>
<dbReference type="Pfam" id="PF05076">
    <property type="entry name" value="SUFU"/>
    <property type="match status" value="1"/>
</dbReference>
<dbReference type="RefSeq" id="WP_082718222.1">
    <property type="nucleotide sequence ID" value="NZ_KQ960953.1"/>
</dbReference>
<dbReference type="PATRIC" id="fig|1588748.3.peg.1336"/>
<name>A0A134CDX6_9FIRM</name>
<reference evidence="3" key="1">
    <citation type="submission" date="2016-01" db="EMBL/GenBank/DDBJ databases">
        <authorList>
            <person name="Mitreva M."/>
            <person name="Pepin K.H."/>
            <person name="Mihindukulasuriya K.A."/>
            <person name="Fulton R."/>
            <person name="Fronick C."/>
            <person name="O'Laughlin M."/>
            <person name="Miner T."/>
            <person name="Herter B."/>
            <person name="Rosa B.A."/>
            <person name="Cordes M."/>
            <person name="Tomlinson C."/>
            <person name="Wollam A."/>
            <person name="Palsikar V.B."/>
            <person name="Mardis E.R."/>
            <person name="Wilson R.K."/>
        </authorList>
    </citation>
    <scope>NUCLEOTIDE SEQUENCE [LARGE SCALE GENOMIC DNA]</scope>
    <source>
        <strain evidence="3">KA00182</strain>
    </source>
</reference>
<dbReference type="AlphaFoldDB" id="A0A134CDX6"/>
<proteinExistence type="predicted"/>
<feature type="domain" description="Suppressor of fused-like" evidence="1">
    <location>
        <begin position="64"/>
        <end position="219"/>
    </location>
</feature>
<protein>
    <recommendedName>
        <fullName evidence="1">Suppressor of fused-like domain-containing protein</fullName>
    </recommendedName>
</protein>
<dbReference type="InterPro" id="IPR020941">
    <property type="entry name" value="SUFU-like_domain"/>
</dbReference>
<sequence length="232" mass="26491">MMRVQNKWEKKGSFFSKNIKKSTYEADIGAFFRARFPQHQAAYIENQSKDTGISLQVLYPCAIEPFYIIHTIGMNHPSMVTKGQHQDIGGAELWLMVTVSWPFSKFPIKLDDTAAWPLRLLLCLAEFFHRYQVKVTNGWVLSQGEVAVPFLKQMPLSGVIMSQLSGELAAYTMQDGRKVELFMPILVYQEELSLLSDISTDDLVESVIACNNDSFQLQRQRPNVADMEFILI</sequence>
<dbReference type="Proteomes" id="UP000070160">
    <property type="component" value="Unassembled WGS sequence"/>
</dbReference>
<accession>A0A134CDX6</accession>
<evidence type="ECO:0000313" key="2">
    <source>
        <dbReference type="EMBL" id="KXB90413.1"/>
    </source>
</evidence>
<comment type="caution">
    <text evidence="2">The sequence shown here is derived from an EMBL/GenBank/DDBJ whole genome shotgun (WGS) entry which is preliminary data.</text>
</comment>
<evidence type="ECO:0000313" key="3">
    <source>
        <dbReference type="Proteomes" id="UP000070160"/>
    </source>
</evidence>
<organism evidence="2 3">
    <name type="scientific">Megasphaera hutchinsoni</name>
    <dbReference type="NCBI Taxonomy" id="1588748"/>
    <lineage>
        <taxon>Bacteria</taxon>
        <taxon>Bacillati</taxon>
        <taxon>Bacillota</taxon>
        <taxon>Negativicutes</taxon>
        <taxon>Veillonellales</taxon>
        <taxon>Veillonellaceae</taxon>
        <taxon>Megasphaera</taxon>
    </lineage>
</organism>
<evidence type="ECO:0000259" key="1">
    <source>
        <dbReference type="Pfam" id="PF05076"/>
    </source>
</evidence>
<gene>
    <name evidence="2" type="ORF">HMPREF3182_01380</name>
</gene>
<dbReference type="STRING" id="1588748.HMPREF3182_01380"/>